<protein>
    <recommendedName>
        <fullName evidence="2">HTH cro/C1-type domain-containing protein</fullName>
    </recommendedName>
</protein>
<sequence>MNVQQFGAYLKSLREAKGLTLTQLGDRIGYSNPYLSQIETGKKKNMPSPELLEKLVEPLDVEYADLMAAAGYRKLADTHKYRQAFQDLLDILGIDLDGIVQALPVIPRTALKRLEQEYRPFFGDDFEITPDSLQALLQQDPPKVEIYKLIGQLESMAGQFRTIGADAKKTDTQTLEHLYDIGKSLQYIDGLQYNGHLLTDQDRQRILGMLKLLFPQYEEQAND</sequence>
<dbReference type="RefSeq" id="WP_063183685.1">
    <property type="nucleotide sequence ID" value="NZ_LQRA01000060.1"/>
</dbReference>
<dbReference type="InterPro" id="IPR050807">
    <property type="entry name" value="TransReg_Diox_bact_type"/>
</dbReference>
<gene>
    <name evidence="3" type="ORF">AV654_21240</name>
</gene>
<dbReference type="GO" id="GO:0005829">
    <property type="term" value="C:cytosol"/>
    <property type="evidence" value="ECO:0007669"/>
    <property type="project" value="TreeGrafter"/>
</dbReference>
<comment type="caution">
    <text evidence="3">The sequence shown here is derived from an EMBL/GenBank/DDBJ whole genome shotgun (WGS) entry which is preliminary data.</text>
</comment>
<reference evidence="4" key="1">
    <citation type="submission" date="2016-01" db="EMBL/GenBank/DDBJ databases">
        <title>Draft genome of Chromobacterium sp. F49.</title>
        <authorList>
            <person name="Hong K.W."/>
        </authorList>
    </citation>
    <scope>NUCLEOTIDE SEQUENCE [LARGE SCALE GENOMIC DNA]</scope>
    <source>
        <strain evidence="4">M63</strain>
    </source>
</reference>
<proteinExistence type="predicted"/>
<evidence type="ECO:0000256" key="1">
    <source>
        <dbReference type="ARBA" id="ARBA00023125"/>
    </source>
</evidence>
<dbReference type="GO" id="GO:0003677">
    <property type="term" value="F:DNA binding"/>
    <property type="evidence" value="ECO:0007669"/>
    <property type="project" value="UniProtKB-KW"/>
</dbReference>
<dbReference type="PANTHER" id="PTHR46797:SF1">
    <property type="entry name" value="METHYLPHOSPHONATE SYNTHASE"/>
    <property type="match status" value="1"/>
</dbReference>
<dbReference type="InterPro" id="IPR010982">
    <property type="entry name" value="Lambda_DNA-bd_dom_sf"/>
</dbReference>
<evidence type="ECO:0000259" key="2">
    <source>
        <dbReference type="PROSITE" id="PS50943"/>
    </source>
</evidence>
<keyword evidence="1" id="KW-0238">DNA-binding</keyword>
<dbReference type="STRING" id="1007103.GCA_000213315_02155"/>
<dbReference type="PROSITE" id="PS50943">
    <property type="entry name" value="HTH_CROC1"/>
    <property type="match status" value="1"/>
</dbReference>
<dbReference type="CDD" id="cd00093">
    <property type="entry name" value="HTH_XRE"/>
    <property type="match status" value="1"/>
</dbReference>
<dbReference type="GO" id="GO:0003700">
    <property type="term" value="F:DNA-binding transcription factor activity"/>
    <property type="evidence" value="ECO:0007669"/>
    <property type="project" value="TreeGrafter"/>
</dbReference>
<dbReference type="InterPro" id="IPR001387">
    <property type="entry name" value="Cro/C1-type_HTH"/>
</dbReference>
<dbReference type="eggNOG" id="COG1396">
    <property type="taxonomic scope" value="Bacteria"/>
</dbReference>
<evidence type="ECO:0000313" key="3">
    <source>
        <dbReference type="EMBL" id="KZE77601.1"/>
    </source>
</evidence>
<accession>A0A163XAR4</accession>
<dbReference type="SMART" id="SM00530">
    <property type="entry name" value="HTH_XRE"/>
    <property type="match status" value="1"/>
</dbReference>
<dbReference type="AlphaFoldDB" id="A0A163XAR4"/>
<dbReference type="PANTHER" id="PTHR46797">
    <property type="entry name" value="HTH-TYPE TRANSCRIPTIONAL REGULATOR"/>
    <property type="match status" value="1"/>
</dbReference>
<evidence type="ECO:0000313" key="4">
    <source>
        <dbReference type="Proteomes" id="UP000076563"/>
    </source>
</evidence>
<dbReference type="Proteomes" id="UP000076563">
    <property type="component" value="Unassembled WGS sequence"/>
</dbReference>
<name>A0A163XAR4_9BACL</name>
<keyword evidence="4" id="KW-1185">Reference proteome</keyword>
<dbReference type="Pfam" id="PF13560">
    <property type="entry name" value="HTH_31"/>
    <property type="match status" value="1"/>
</dbReference>
<organism evidence="3 4">
    <name type="scientific">Paenibacillus elgii</name>
    <dbReference type="NCBI Taxonomy" id="189691"/>
    <lineage>
        <taxon>Bacteria</taxon>
        <taxon>Bacillati</taxon>
        <taxon>Bacillota</taxon>
        <taxon>Bacilli</taxon>
        <taxon>Bacillales</taxon>
        <taxon>Paenibacillaceae</taxon>
        <taxon>Paenibacillus</taxon>
    </lineage>
</organism>
<dbReference type="Gene3D" id="1.10.260.40">
    <property type="entry name" value="lambda repressor-like DNA-binding domains"/>
    <property type="match status" value="1"/>
</dbReference>
<dbReference type="EMBL" id="LQRA01000060">
    <property type="protein sequence ID" value="KZE77601.1"/>
    <property type="molecule type" value="Genomic_DNA"/>
</dbReference>
<dbReference type="SUPFAM" id="SSF47413">
    <property type="entry name" value="lambda repressor-like DNA-binding domains"/>
    <property type="match status" value="1"/>
</dbReference>
<feature type="domain" description="HTH cro/C1-type" evidence="2">
    <location>
        <begin position="10"/>
        <end position="66"/>
    </location>
</feature>
<dbReference type="OrthoDB" id="9812960at2"/>